<protein>
    <recommendedName>
        <fullName evidence="4">PRTRC system protein E</fullName>
    </recommendedName>
</protein>
<organism evidence="3">
    <name type="scientific">Paraconexibacter sp. AEG42_29</name>
    <dbReference type="NCBI Taxonomy" id="2997339"/>
    <lineage>
        <taxon>Bacteria</taxon>
        <taxon>Bacillati</taxon>
        <taxon>Actinomycetota</taxon>
        <taxon>Thermoleophilia</taxon>
        <taxon>Solirubrobacterales</taxon>
        <taxon>Paraconexibacteraceae</taxon>
        <taxon>Paraconexibacter</taxon>
    </lineage>
</organism>
<dbReference type="KEGG" id="parq:DSM112329_00774"/>
<feature type="domain" description="DUF4872" evidence="2">
    <location>
        <begin position="159"/>
        <end position="315"/>
    </location>
</feature>
<feature type="domain" description="Butirosin biosynthesis protein H N-terminal" evidence="1">
    <location>
        <begin position="14"/>
        <end position="148"/>
    </location>
</feature>
<dbReference type="Pfam" id="PF14399">
    <property type="entry name" value="BtrH_N"/>
    <property type="match status" value="1"/>
</dbReference>
<evidence type="ECO:0008006" key="4">
    <source>
        <dbReference type="Google" id="ProtNLM"/>
    </source>
</evidence>
<gene>
    <name evidence="3" type="ORF">DSM112329_00774</name>
</gene>
<name>A0AAU7AQR7_9ACTN</name>
<evidence type="ECO:0000259" key="2">
    <source>
        <dbReference type="Pfam" id="PF16169"/>
    </source>
</evidence>
<evidence type="ECO:0000313" key="3">
    <source>
        <dbReference type="EMBL" id="XAY03948.1"/>
    </source>
</evidence>
<dbReference type="RefSeq" id="WP_354700495.1">
    <property type="nucleotide sequence ID" value="NZ_CP114014.1"/>
</dbReference>
<dbReference type="AlphaFoldDB" id="A0AAU7AQR7"/>
<proteinExistence type="predicted"/>
<dbReference type="InterPro" id="IPR032369">
    <property type="entry name" value="DUF4872"/>
</dbReference>
<dbReference type="EMBL" id="CP114014">
    <property type="protein sequence ID" value="XAY03948.1"/>
    <property type="molecule type" value="Genomic_DNA"/>
</dbReference>
<accession>A0AAU7AQR7</accession>
<sequence length="335" mass="36066">MTSTMSFAHRRAGHCGSGSLRDLLEFEGLDYGRGPLTEEMVFGLAGGLGFFYAPDPSWAPPFYLVGRTDDLERDIADVLDADLEVKESDDAEQGWAWASEQLAAGRPAMVRADIAELEYLRVKMSNTRHAILVVRHDPEAGVVWIADNDRDELVACSLKSLAAARTSSGFPSPNRNATYVYRWPDQLPDLRVAVTRALTRAVDNMTGAVVSVGDLPGASGLAGVDAFVSGYERWPDDLPDALLPAAMSGLWVFIVKAGTGGAMFRSLHAGFLREAGELLDDSSLRALADHYDRLSAAWVALGDCAKTGSHRDGIALARQVGELEHAGVALMTQMA</sequence>
<dbReference type="InterPro" id="IPR026935">
    <property type="entry name" value="BtrH_N"/>
</dbReference>
<dbReference type="Pfam" id="PF16169">
    <property type="entry name" value="DUF4872"/>
    <property type="match status" value="1"/>
</dbReference>
<evidence type="ECO:0000259" key="1">
    <source>
        <dbReference type="Pfam" id="PF14399"/>
    </source>
</evidence>
<reference evidence="3" key="1">
    <citation type="submission" date="2022-12" db="EMBL/GenBank/DDBJ databases">
        <title>Paraconexibacter alkalitolerans sp. nov. and Baekduia alba sp. nov., isolated from soil and emended description of the genera Paraconexibacter (Chun et al., 2020) and Baekduia (An et al., 2020).</title>
        <authorList>
            <person name="Vieira S."/>
            <person name="Huber K.J."/>
            <person name="Geppert A."/>
            <person name="Wolf J."/>
            <person name="Neumann-Schaal M."/>
            <person name="Muesken M."/>
            <person name="Overmann J."/>
        </authorList>
    </citation>
    <scope>NUCLEOTIDE SEQUENCE</scope>
    <source>
        <strain evidence="3">AEG42_29</strain>
    </source>
</reference>